<evidence type="ECO:0000313" key="1">
    <source>
        <dbReference type="EMBL" id="RDX83229.1"/>
    </source>
</evidence>
<dbReference type="EMBL" id="QJKJ01007420">
    <property type="protein sequence ID" value="RDX83229.1"/>
    <property type="molecule type" value="Genomic_DNA"/>
</dbReference>
<keyword evidence="2" id="KW-1185">Reference proteome</keyword>
<protein>
    <submittedName>
        <fullName evidence="1">Uncharacterized protein</fullName>
    </submittedName>
</protein>
<dbReference type="Proteomes" id="UP000257109">
    <property type="component" value="Unassembled WGS sequence"/>
</dbReference>
<sequence length="69" mass="8278">MVFYKYKKPRHSKLECPSLEKEKEKKKKLTIHKWCSTNAKGQDTSSQNVQILKKKRKKETCLQKSRRVL</sequence>
<organism evidence="1 2">
    <name type="scientific">Mucuna pruriens</name>
    <name type="common">Velvet bean</name>
    <name type="synonym">Dolichos pruriens</name>
    <dbReference type="NCBI Taxonomy" id="157652"/>
    <lineage>
        <taxon>Eukaryota</taxon>
        <taxon>Viridiplantae</taxon>
        <taxon>Streptophyta</taxon>
        <taxon>Embryophyta</taxon>
        <taxon>Tracheophyta</taxon>
        <taxon>Spermatophyta</taxon>
        <taxon>Magnoliopsida</taxon>
        <taxon>eudicotyledons</taxon>
        <taxon>Gunneridae</taxon>
        <taxon>Pentapetalae</taxon>
        <taxon>rosids</taxon>
        <taxon>fabids</taxon>
        <taxon>Fabales</taxon>
        <taxon>Fabaceae</taxon>
        <taxon>Papilionoideae</taxon>
        <taxon>50 kb inversion clade</taxon>
        <taxon>NPAAA clade</taxon>
        <taxon>indigoferoid/millettioid clade</taxon>
        <taxon>Phaseoleae</taxon>
        <taxon>Mucuna</taxon>
    </lineage>
</organism>
<dbReference type="AlphaFoldDB" id="A0A371FY22"/>
<accession>A0A371FY22</accession>
<gene>
    <name evidence="1" type="ORF">CR513_35880</name>
</gene>
<comment type="caution">
    <text evidence="1">The sequence shown here is derived from an EMBL/GenBank/DDBJ whole genome shotgun (WGS) entry which is preliminary data.</text>
</comment>
<evidence type="ECO:0000313" key="2">
    <source>
        <dbReference type="Proteomes" id="UP000257109"/>
    </source>
</evidence>
<feature type="non-terminal residue" evidence="1">
    <location>
        <position position="1"/>
    </location>
</feature>
<name>A0A371FY22_MUCPR</name>
<reference evidence="1" key="1">
    <citation type="submission" date="2018-05" db="EMBL/GenBank/DDBJ databases">
        <title>Draft genome of Mucuna pruriens seed.</title>
        <authorList>
            <person name="Nnadi N.E."/>
            <person name="Vos R."/>
            <person name="Hasami M.H."/>
            <person name="Devisetty U.K."/>
            <person name="Aguiy J.C."/>
        </authorList>
    </citation>
    <scope>NUCLEOTIDE SEQUENCE [LARGE SCALE GENOMIC DNA]</scope>
    <source>
        <strain evidence="1">JCA_2017</strain>
    </source>
</reference>
<proteinExistence type="predicted"/>